<keyword evidence="8" id="KW-1185">Reference proteome</keyword>
<dbReference type="PANTHER" id="PTHR43900">
    <property type="entry name" value="GLUTATHIONE S-TRANSFERASE RHO"/>
    <property type="match status" value="1"/>
</dbReference>
<evidence type="ECO:0000259" key="6">
    <source>
        <dbReference type="PROSITE" id="PS50405"/>
    </source>
</evidence>
<dbReference type="InterPro" id="IPR036249">
    <property type="entry name" value="Thioredoxin-like_sf"/>
</dbReference>
<sequence>MAGLKLYGVALSPNVMRALLCLYEKGLDFELVPVDLRAGEHKQEPFISLNPFSQVPALEDGDIKVFESRAITEYLCHAYPEKGPELVPGDKKTLASMLTWKEVESGQFNDPASKLAFELIYKPMLFGTMSDEAVVADLEAKLAKVLDVYEVHLSKCKYLGGDEYSLADLNHLPGLHVLLGTPSKKLIESRPHVSKWCTDVLARPAWAKVVALLLLPASQRPSRVSKWSDIPVASFKRLHSNLTRGHSRKRWDTRLVKFRLLKTGISRFLLVDRRKEVYTRRWVRQVNRVVELREKGDAFSCDRFERDAFLRVDEWEESRAITEYLCHAYPEKGPELVPSDKKALASMLTWKEVESSQFNDPASKLAFELIYKPMFYGGTSDEAVVADLEAKLAKVLDVYEVRLSKSKYLGGDVYSLADLNHLPGLHVLLGTPSKKLIESRPHVSKWCTDVLARPAWAKVVALL</sequence>
<dbReference type="SFLD" id="SFLDG00358">
    <property type="entry name" value="Main_(cytGST)"/>
    <property type="match status" value="1"/>
</dbReference>
<comment type="catalytic activity">
    <reaction evidence="4">
        <text>RX + glutathione = an S-substituted glutathione + a halide anion + H(+)</text>
        <dbReference type="Rhea" id="RHEA:16437"/>
        <dbReference type="ChEBI" id="CHEBI:15378"/>
        <dbReference type="ChEBI" id="CHEBI:16042"/>
        <dbReference type="ChEBI" id="CHEBI:17792"/>
        <dbReference type="ChEBI" id="CHEBI:57925"/>
        <dbReference type="ChEBI" id="CHEBI:90779"/>
        <dbReference type="EC" id="2.5.1.18"/>
    </reaction>
</comment>
<evidence type="ECO:0000256" key="3">
    <source>
        <dbReference type="ARBA" id="ARBA00022679"/>
    </source>
</evidence>
<dbReference type="EMBL" id="JAUJYN010000001">
    <property type="protein sequence ID" value="KAK1279559.1"/>
    <property type="molecule type" value="Genomic_DNA"/>
</dbReference>
<dbReference type="GO" id="GO:0043295">
    <property type="term" value="F:glutathione binding"/>
    <property type="evidence" value="ECO:0007669"/>
    <property type="project" value="TreeGrafter"/>
</dbReference>
<reference evidence="7" key="2">
    <citation type="submission" date="2023-06" db="EMBL/GenBank/DDBJ databases">
        <authorList>
            <person name="Ma L."/>
            <person name="Liu K.-W."/>
            <person name="Li Z."/>
            <person name="Hsiao Y.-Y."/>
            <person name="Qi Y."/>
            <person name="Fu T."/>
            <person name="Tang G."/>
            <person name="Zhang D."/>
            <person name="Sun W.-H."/>
            <person name="Liu D.-K."/>
            <person name="Li Y."/>
            <person name="Chen G.-Z."/>
            <person name="Liu X.-D."/>
            <person name="Liao X.-Y."/>
            <person name="Jiang Y.-T."/>
            <person name="Yu X."/>
            <person name="Hao Y."/>
            <person name="Huang J."/>
            <person name="Zhao X.-W."/>
            <person name="Ke S."/>
            <person name="Chen Y.-Y."/>
            <person name="Wu W.-L."/>
            <person name="Hsu J.-L."/>
            <person name="Lin Y.-F."/>
            <person name="Huang M.-D."/>
            <person name="Li C.-Y."/>
            <person name="Huang L."/>
            <person name="Wang Z.-W."/>
            <person name="Zhao X."/>
            <person name="Zhong W.-Y."/>
            <person name="Peng D.-H."/>
            <person name="Ahmad S."/>
            <person name="Lan S."/>
            <person name="Zhang J.-S."/>
            <person name="Tsai W.-C."/>
            <person name="Van De Peer Y."/>
            <person name="Liu Z.-J."/>
        </authorList>
    </citation>
    <scope>NUCLEOTIDE SEQUENCE</scope>
    <source>
        <strain evidence="7">SCP</strain>
        <tissue evidence="7">Leaves</tissue>
    </source>
</reference>
<dbReference type="InterPro" id="IPR034347">
    <property type="entry name" value="GST_Phi_C"/>
</dbReference>
<dbReference type="EC" id="2.5.1.18" evidence="2"/>
<proteinExistence type="inferred from homology"/>
<dbReference type="GO" id="GO:0004364">
    <property type="term" value="F:glutathione transferase activity"/>
    <property type="evidence" value="ECO:0007669"/>
    <property type="project" value="UniProtKB-EC"/>
</dbReference>
<accession>A0AAV9BUJ1</accession>
<dbReference type="InterPro" id="IPR040079">
    <property type="entry name" value="Glutathione_S-Trfase"/>
</dbReference>
<comment type="caution">
    <text evidence="7">The sequence shown here is derived from an EMBL/GenBank/DDBJ whole genome shotgun (WGS) entry which is preliminary data.</text>
</comment>
<evidence type="ECO:0000256" key="4">
    <source>
        <dbReference type="ARBA" id="ARBA00047960"/>
    </source>
</evidence>
<dbReference type="GO" id="GO:0009635">
    <property type="term" value="P:response to herbicide"/>
    <property type="evidence" value="ECO:0007669"/>
    <property type="project" value="UniProtKB-ARBA"/>
</dbReference>
<dbReference type="Pfam" id="PF00043">
    <property type="entry name" value="GST_C"/>
    <property type="match status" value="2"/>
</dbReference>
<feature type="domain" description="GST C-terminal" evidence="6">
    <location>
        <begin position="340"/>
        <end position="463"/>
    </location>
</feature>
<evidence type="ECO:0000256" key="1">
    <source>
        <dbReference type="ARBA" id="ARBA00010128"/>
    </source>
</evidence>
<dbReference type="Pfam" id="PF02798">
    <property type="entry name" value="GST_N"/>
    <property type="match status" value="1"/>
</dbReference>
<dbReference type="GO" id="GO:0005737">
    <property type="term" value="C:cytoplasm"/>
    <property type="evidence" value="ECO:0007669"/>
    <property type="project" value="TreeGrafter"/>
</dbReference>
<dbReference type="CDD" id="cd03187">
    <property type="entry name" value="GST_C_Phi"/>
    <property type="match status" value="2"/>
</dbReference>
<dbReference type="SUPFAM" id="SSF47616">
    <property type="entry name" value="GST C-terminal domain-like"/>
    <property type="match status" value="2"/>
</dbReference>
<gene>
    <name evidence="7" type="ORF">QJS04_geneDACA004775</name>
</gene>
<feature type="domain" description="GST N-terminal" evidence="5">
    <location>
        <begin position="2"/>
        <end position="83"/>
    </location>
</feature>
<dbReference type="AlphaFoldDB" id="A0AAV9BUJ1"/>
<dbReference type="SFLD" id="SFLDS00019">
    <property type="entry name" value="Glutathione_Transferase_(cytos"/>
    <property type="match status" value="1"/>
</dbReference>
<protein>
    <recommendedName>
        <fullName evidence="2">glutathione transferase</fullName>
        <ecNumber evidence="2">2.5.1.18</ecNumber>
    </recommendedName>
</protein>
<dbReference type="SUPFAM" id="SSF52833">
    <property type="entry name" value="Thioredoxin-like"/>
    <property type="match status" value="1"/>
</dbReference>
<evidence type="ECO:0000259" key="5">
    <source>
        <dbReference type="PROSITE" id="PS50404"/>
    </source>
</evidence>
<name>A0AAV9BUJ1_ACOGR</name>
<dbReference type="PROSITE" id="PS50405">
    <property type="entry name" value="GST_CTER"/>
    <property type="match status" value="2"/>
</dbReference>
<dbReference type="FunFam" id="3.40.30.10:FF:000016">
    <property type="entry name" value="Glutathione S-transferase F2"/>
    <property type="match status" value="1"/>
</dbReference>
<dbReference type="Gene3D" id="1.20.1050.10">
    <property type="match status" value="2"/>
</dbReference>
<keyword evidence="3" id="KW-0808">Transferase</keyword>
<evidence type="ECO:0000256" key="2">
    <source>
        <dbReference type="ARBA" id="ARBA00012452"/>
    </source>
</evidence>
<dbReference type="PROSITE" id="PS50404">
    <property type="entry name" value="GST_NTER"/>
    <property type="match status" value="1"/>
</dbReference>
<comment type="similarity">
    <text evidence="1">Belongs to the GST superfamily. Phi family.</text>
</comment>
<evidence type="ECO:0000313" key="7">
    <source>
        <dbReference type="EMBL" id="KAK1279559.1"/>
    </source>
</evidence>
<dbReference type="InterPro" id="IPR036282">
    <property type="entry name" value="Glutathione-S-Trfase_C_sf"/>
</dbReference>
<dbReference type="InterPro" id="IPR004045">
    <property type="entry name" value="Glutathione_S-Trfase_N"/>
</dbReference>
<dbReference type="Proteomes" id="UP001179952">
    <property type="component" value="Unassembled WGS sequence"/>
</dbReference>
<dbReference type="InterPro" id="IPR004046">
    <property type="entry name" value="GST_C"/>
</dbReference>
<dbReference type="SFLD" id="SFLDG01154">
    <property type="entry name" value="Main.5:_Phi-like"/>
    <property type="match status" value="1"/>
</dbReference>
<evidence type="ECO:0000313" key="8">
    <source>
        <dbReference type="Proteomes" id="UP001179952"/>
    </source>
</evidence>
<dbReference type="PANTHER" id="PTHR43900:SF47">
    <property type="entry name" value="GLUTATHIONE S-TRANSFERASE F6-RELATED"/>
    <property type="match status" value="1"/>
</dbReference>
<reference evidence="7" key="1">
    <citation type="journal article" date="2023" name="Nat. Commun.">
        <title>Diploid and tetraploid genomes of Acorus and the evolution of monocots.</title>
        <authorList>
            <person name="Ma L."/>
            <person name="Liu K.W."/>
            <person name="Li Z."/>
            <person name="Hsiao Y.Y."/>
            <person name="Qi Y."/>
            <person name="Fu T."/>
            <person name="Tang G.D."/>
            <person name="Zhang D."/>
            <person name="Sun W.H."/>
            <person name="Liu D.K."/>
            <person name="Li Y."/>
            <person name="Chen G.Z."/>
            <person name="Liu X.D."/>
            <person name="Liao X.Y."/>
            <person name="Jiang Y.T."/>
            <person name="Yu X."/>
            <person name="Hao Y."/>
            <person name="Huang J."/>
            <person name="Zhao X.W."/>
            <person name="Ke S."/>
            <person name="Chen Y.Y."/>
            <person name="Wu W.L."/>
            <person name="Hsu J.L."/>
            <person name="Lin Y.F."/>
            <person name="Huang M.D."/>
            <person name="Li C.Y."/>
            <person name="Huang L."/>
            <person name="Wang Z.W."/>
            <person name="Zhao X."/>
            <person name="Zhong W.Y."/>
            <person name="Peng D.H."/>
            <person name="Ahmad S."/>
            <person name="Lan S."/>
            <person name="Zhang J.S."/>
            <person name="Tsai W.C."/>
            <person name="Van de Peer Y."/>
            <person name="Liu Z.J."/>
        </authorList>
    </citation>
    <scope>NUCLEOTIDE SEQUENCE</scope>
    <source>
        <strain evidence="7">SCP</strain>
    </source>
</reference>
<feature type="domain" description="GST C-terminal" evidence="6">
    <location>
        <begin position="90"/>
        <end position="224"/>
    </location>
</feature>
<dbReference type="FunFam" id="1.20.1050.10:FF:000004">
    <property type="entry name" value="Glutathione S-transferase F2"/>
    <property type="match status" value="2"/>
</dbReference>
<dbReference type="CDD" id="cd03053">
    <property type="entry name" value="GST_N_Phi"/>
    <property type="match status" value="1"/>
</dbReference>
<organism evidence="7 8">
    <name type="scientific">Acorus gramineus</name>
    <name type="common">Dwarf sweet flag</name>
    <dbReference type="NCBI Taxonomy" id="55184"/>
    <lineage>
        <taxon>Eukaryota</taxon>
        <taxon>Viridiplantae</taxon>
        <taxon>Streptophyta</taxon>
        <taxon>Embryophyta</taxon>
        <taxon>Tracheophyta</taxon>
        <taxon>Spermatophyta</taxon>
        <taxon>Magnoliopsida</taxon>
        <taxon>Liliopsida</taxon>
        <taxon>Acoraceae</taxon>
        <taxon>Acorus</taxon>
    </lineage>
</organism>
<dbReference type="GO" id="GO:0006749">
    <property type="term" value="P:glutathione metabolic process"/>
    <property type="evidence" value="ECO:0007669"/>
    <property type="project" value="TreeGrafter"/>
</dbReference>
<dbReference type="InterPro" id="IPR010987">
    <property type="entry name" value="Glutathione-S-Trfase_C-like"/>
</dbReference>
<dbReference type="Gene3D" id="3.40.30.10">
    <property type="entry name" value="Glutaredoxin"/>
    <property type="match status" value="1"/>
</dbReference>